<feature type="compositionally biased region" description="Polar residues" evidence="5">
    <location>
        <begin position="332"/>
        <end position="342"/>
    </location>
</feature>
<evidence type="ECO:0000256" key="5">
    <source>
        <dbReference type="SAM" id="MobiDB-lite"/>
    </source>
</evidence>
<feature type="compositionally biased region" description="Basic residues" evidence="5">
    <location>
        <begin position="315"/>
        <end position="331"/>
    </location>
</feature>
<dbReference type="InterPro" id="IPR007023">
    <property type="entry name" value="Ribosom_reg"/>
</dbReference>
<dbReference type="Gene3D" id="3.40.50.1820">
    <property type="entry name" value="alpha/beta hydrolase"/>
    <property type="match status" value="1"/>
</dbReference>
<dbReference type="Proteomes" id="UP000887540">
    <property type="component" value="Unplaced"/>
</dbReference>
<dbReference type="WBParaSite" id="ACRNAN_Path_1344.g5282.t2">
    <property type="protein sequence ID" value="ACRNAN_Path_1344.g5282.t2"/>
    <property type="gene ID" value="ACRNAN_Path_1344.g5282"/>
</dbReference>
<proteinExistence type="inferred from homology"/>
<sequence length="824" mass="94975">MSVGQNVIEHPVKVAKVPSAQIVYKPTEVKKLVEPIVDTANLLFIDRDPDEEIEEAKNGKKPSKQKLLELARDNTQFLFNKIWELPRERVEDAFCAVLPSPEYALPREKPLPTKREPTKWEKFAQAKGIKKQPRNNKTYDEATKEWKPTYGYRRANDETKDWLIEIPENKDPYKDYFGERQEAKKERVAKNKLQNLKNIARNMKKNEEVPLPLGVGVEADAHSKKELTHQIYRAKVATASAGKFQPDIKGEKTPKLGKKRQFAPNEQGTADERKRQLEILEKIETKKPKLIDSRLAASQVGVQEQEGNRGENDKKKKKGEFRSKSNMHRQQHFQQNKKGGFKSNQRGGFYLNLENGFSANIFLGIPFARPPIGEYRFEDRFKEDYPVLVWIHGGRFSTGGAEKYGYKTLVENFVSQGIIVVTLQYRLGPFGFLSFSDDFNNVEPKRDHELPGNLGLYDIQAALLFLIENIEHFGGNSFDITLMGKGSGSASIEALTISPKTDYLFQKTVELSNPTHAFQWVNAPDILSLSKDLVKYVGYLFQKTVELSNPTHAFQWVNAPDILSLSKDLVKYVGCGEDNDTALIKKCLKNVTLEKIYQGQQYLSNFDGGYSVYGPMINFDFFDGRFKPTKQYKKFSLTGLSNMDFLLHALISMSPEYLASIGLHKKMPEEFGGDYNEDELLEAIFYMDLFREKYPQEFEKAYDSDYQSYPSDLKLALSRSLFEKGFMYNVILNTQVRADWHWPNYFFYLNNTNVTEDIELSAKENIHADMQSYLFGIYSFGQFEFNENDKQLKKVLVDVITSFVKTKYAFVQKFYTARFYQPFN</sequence>
<organism evidence="7 8">
    <name type="scientific">Acrobeloides nanus</name>
    <dbReference type="NCBI Taxonomy" id="290746"/>
    <lineage>
        <taxon>Eukaryota</taxon>
        <taxon>Metazoa</taxon>
        <taxon>Ecdysozoa</taxon>
        <taxon>Nematoda</taxon>
        <taxon>Chromadorea</taxon>
        <taxon>Rhabditida</taxon>
        <taxon>Tylenchina</taxon>
        <taxon>Cephalobomorpha</taxon>
        <taxon>Cephaloboidea</taxon>
        <taxon>Cephalobidae</taxon>
        <taxon>Acrobeloides</taxon>
    </lineage>
</organism>
<feature type="domain" description="Carboxylesterase type B" evidence="6">
    <location>
        <begin position="381"/>
        <end position="544"/>
    </location>
</feature>
<evidence type="ECO:0000256" key="3">
    <source>
        <dbReference type="ARBA" id="ARBA00022517"/>
    </source>
</evidence>
<evidence type="ECO:0000259" key="6">
    <source>
        <dbReference type="Pfam" id="PF00135"/>
    </source>
</evidence>
<dbReference type="GO" id="GO:0042254">
    <property type="term" value="P:ribosome biogenesis"/>
    <property type="evidence" value="ECO:0007669"/>
    <property type="project" value="UniProtKB-KW"/>
</dbReference>
<comment type="similarity">
    <text evidence="2">Belongs to the RRS1 family.</text>
</comment>
<feature type="region of interest" description="Disordered" evidence="5">
    <location>
        <begin position="294"/>
        <end position="342"/>
    </location>
</feature>
<evidence type="ECO:0000256" key="4">
    <source>
        <dbReference type="ARBA" id="ARBA00023242"/>
    </source>
</evidence>
<keyword evidence="7" id="KW-1185">Reference proteome</keyword>
<dbReference type="Pfam" id="PF00135">
    <property type="entry name" value="COesterase"/>
    <property type="match status" value="1"/>
</dbReference>
<dbReference type="AlphaFoldDB" id="A0A914BZP5"/>
<evidence type="ECO:0000313" key="7">
    <source>
        <dbReference type="Proteomes" id="UP000887540"/>
    </source>
</evidence>
<dbReference type="GO" id="GO:0005634">
    <property type="term" value="C:nucleus"/>
    <property type="evidence" value="ECO:0007669"/>
    <property type="project" value="UniProtKB-SubCell"/>
</dbReference>
<dbReference type="PANTHER" id="PTHR11559">
    <property type="entry name" value="CARBOXYLESTERASE"/>
    <property type="match status" value="1"/>
</dbReference>
<name>A0A914BZP5_9BILA</name>
<feature type="region of interest" description="Disordered" evidence="5">
    <location>
        <begin position="240"/>
        <end position="273"/>
    </location>
</feature>
<dbReference type="Pfam" id="PF04939">
    <property type="entry name" value="RRS1"/>
    <property type="match status" value="1"/>
</dbReference>
<evidence type="ECO:0000313" key="8">
    <source>
        <dbReference type="WBParaSite" id="ACRNAN_Path_1344.g5282.t2"/>
    </source>
</evidence>
<keyword evidence="4" id="KW-0539">Nucleus</keyword>
<dbReference type="SUPFAM" id="SSF53474">
    <property type="entry name" value="alpha/beta-Hydrolases"/>
    <property type="match status" value="1"/>
</dbReference>
<evidence type="ECO:0000256" key="1">
    <source>
        <dbReference type="ARBA" id="ARBA00004123"/>
    </source>
</evidence>
<dbReference type="InterPro" id="IPR050309">
    <property type="entry name" value="Type-B_Carboxylest/Lipase"/>
</dbReference>
<dbReference type="InterPro" id="IPR002018">
    <property type="entry name" value="CarbesteraseB"/>
</dbReference>
<dbReference type="InterPro" id="IPR029058">
    <property type="entry name" value="AB_hydrolase_fold"/>
</dbReference>
<comment type="subcellular location">
    <subcellularLocation>
        <location evidence="1">Nucleus</location>
    </subcellularLocation>
</comment>
<keyword evidence="3" id="KW-0690">Ribosome biogenesis</keyword>
<evidence type="ECO:0000256" key="2">
    <source>
        <dbReference type="ARBA" id="ARBA00010077"/>
    </source>
</evidence>
<reference evidence="8" key="1">
    <citation type="submission" date="2022-11" db="UniProtKB">
        <authorList>
            <consortium name="WormBaseParasite"/>
        </authorList>
    </citation>
    <scope>IDENTIFICATION</scope>
</reference>
<protein>
    <submittedName>
        <fullName evidence="8">Ribosome biogenesis regulatory protein homolog</fullName>
    </submittedName>
</protein>
<accession>A0A914BZP5</accession>